<dbReference type="InterPro" id="IPR005149">
    <property type="entry name" value="Tscrpt_reg_PadR_N"/>
</dbReference>
<keyword evidence="4" id="KW-1185">Reference proteome</keyword>
<organism evidence="3 4">
    <name type="scientific">Sporomusa malonica</name>
    <dbReference type="NCBI Taxonomy" id="112901"/>
    <lineage>
        <taxon>Bacteria</taxon>
        <taxon>Bacillati</taxon>
        <taxon>Bacillota</taxon>
        <taxon>Negativicutes</taxon>
        <taxon>Selenomonadales</taxon>
        <taxon>Sporomusaceae</taxon>
        <taxon>Sporomusa</taxon>
    </lineage>
</organism>
<dbReference type="Gene3D" id="1.10.10.10">
    <property type="entry name" value="Winged helix-like DNA-binding domain superfamily/Winged helix DNA-binding domain"/>
    <property type="match status" value="1"/>
</dbReference>
<dbReference type="InterPro" id="IPR052509">
    <property type="entry name" value="Metal_resp_DNA-bind_regulator"/>
</dbReference>
<evidence type="ECO:0000313" key="4">
    <source>
        <dbReference type="Proteomes" id="UP000192738"/>
    </source>
</evidence>
<name>A0A1W1YGF3_9FIRM</name>
<dbReference type="PANTHER" id="PTHR33169">
    <property type="entry name" value="PADR-FAMILY TRANSCRIPTIONAL REGULATOR"/>
    <property type="match status" value="1"/>
</dbReference>
<reference evidence="3 4" key="1">
    <citation type="submission" date="2017-04" db="EMBL/GenBank/DDBJ databases">
        <authorList>
            <person name="Afonso C.L."/>
            <person name="Miller P.J."/>
            <person name="Scott M.A."/>
            <person name="Spackman E."/>
            <person name="Goraichik I."/>
            <person name="Dimitrov K.M."/>
            <person name="Suarez D.L."/>
            <person name="Swayne D.E."/>
        </authorList>
    </citation>
    <scope>NUCLEOTIDE SEQUENCE [LARGE SCALE GENOMIC DNA]</scope>
    <source>
        <strain evidence="3 4">DSM 5090</strain>
    </source>
</reference>
<protein>
    <submittedName>
        <fullName evidence="3">Transcriptional regulator, PadR family</fullName>
    </submittedName>
</protein>
<dbReference type="EMBL" id="FWXI01000001">
    <property type="protein sequence ID" value="SMC35212.1"/>
    <property type="molecule type" value="Genomic_DNA"/>
</dbReference>
<dbReference type="SUPFAM" id="SSF46785">
    <property type="entry name" value="Winged helix' DNA-binding domain"/>
    <property type="match status" value="1"/>
</dbReference>
<feature type="domain" description="Transcription regulator PadR N-terminal" evidence="2">
    <location>
        <begin position="7"/>
        <end position="82"/>
    </location>
</feature>
<feature type="coiled-coil region" evidence="1">
    <location>
        <begin position="108"/>
        <end position="135"/>
    </location>
</feature>
<dbReference type="RefSeq" id="WP_084573850.1">
    <property type="nucleotide sequence ID" value="NZ_CP155572.1"/>
</dbReference>
<accession>A0A1W1YGF3</accession>
<evidence type="ECO:0000259" key="2">
    <source>
        <dbReference type="Pfam" id="PF03551"/>
    </source>
</evidence>
<dbReference type="InterPro" id="IPR036390">
    <property type="entry name" value="WH_DNA-bd_sf"/>
</dbReference>
<proteinExistence type="predicted"/>
<evidence type="ECO:0000313" key="3">
    <source>
        <dbReference type="EMBL" id="SMC35212.1"/>
    </source>
</evidence>
<evidence type="ECO:0000256" key="1">
    <source>
        <dbReference type="SAM" id="Coils"/>
    </source>
</evidence>
<dbReference type="PANTHER" id="PTHR33169:SF14">
    <property type="entry name" value="TRANSCRIPTIONAL REGULATOR RV3488"/>
    <property type="match status" value="1"/>
</dbReference>
<sequence>MSIKLIVLGILMEGQKHPYDMQQIMIKRNMSRYIKLQKGSLYYAVEQLTKNGLTEVVDIVKDSSHPYKTIYRITEAGVEEFHKLLLEQFLNRDKIYNPLHAGLAFAYQGNQSRIAEMLENRIEKLESNLVLMQQEYANKVPFVPRSALYIIASAIEHGKTELKLLYNLLDDARNNRLGEIGQPFTFGIQE</sequence>
<dbReference type="Pfam" id="PF03551">
    <property type="entry name" value="PadR"/>
    <property type="match status" value="1"/>
</dbReference>
<gene>
    <name evidence="3" type="ORF">SAMN04488500_101342</name>
</gene>
<dbReference type="AlphaFoldDB" id="A0A1W1YGF3"/>
<dbReference type="InterPro" id="IPR036388">
    <property type="entry name" value="WH-like_DNA-bd_sf"/>
</dbReference>
<dbReference type="OrthoDB" id="1903418at2"/>
<dbReference type="Proteomes" id="UP000192738">
    <property type="component" value="Unassembled WGS sequence"/>
</dbReference>
<keyword evidence="1" id="KW-0175">Coiled coil</keyword>
<dbReference type="STRING" id="112901.SAMN04488500_101342"/>